<keyword evidence="4" id="KW-0520">NAD</keyword>
<dbReference type="InterPro" id="IPR000683">
    <property type="entry name" value="Gfo/Idh/MocA-like_OxRdtase_N"/>
</dbReference>
<protein>
    <submittedName>
        <fullName evidence="8">Predicted dehydrogenase</fullName>
    </submittedName>
</protein>
<comment type="cofactor">
    <cofactor evidence="1">
        <name>NAD(+)</name>
        <dbReference type="ChEBI" id="CHEBI:57540"/>
    </cofactor>
</comment>
<keyword evidence="3" id="KW-0378">Hydrolase</keyword>
<dbReference type="Pfam" id="PF21252">
    <property type="entry name" value="Glyco_hydro_109_C"/>
    <property type="match status" value="1"/>
</dbReference>
<gene>
    <name evidence="8" type="ORF">SAMN05421546_0103</name>
</gene>
<accession>A0A1N6N5B9</accession>
<dbReference type="PANTHER" id="PTHR43818:SF1">
    <property type="entry name" value="GLYCOSYL HYDROLASE FAMILY 109 PROTEIN"/>
    <property type="match status" value="1"/>
</dbReference>
<evidence type="ECO:0000256" key="1">
    <source>
        <dbReference type="ARBA" id="ARBA00001911"/>
    </source>
</evidence>
<dbReference type="InterPro" id="IPR049303">
    <property type="entry name" value="Glyco_hydro_109_C"/>
</dbReference>
<evidence type="ECO:0000313" key="9">
    <source>
        <dbReference type="Proteomes" id="UP000241788"/>
    </source>
</evidence>
<feature type="domain" description="Glycosyl hydrolase 109 C-terminal" evidence="7">
    <location>
        <begin position="171"/>
        <end position="356"/>
    </location>
</feature>
<dbReference type="SUPFAM" id="SSF55347">
    <property type="entry name" value="Glyceraldehyde-3-phosphate dehydrogenase-like, C-terminal domain"/>
    <property type="match status" value="1"/>
</dbReference>
<dbReference type="GO" id="GO:0000166">
    <property type="term" value="F:nucleotide binding"/>
    <property type="evidence" value="ECO:0007669"/>
    <property type="project" value="InterPro"/>
</dbReference>
<evidence type="ECO:0000259" key="7">
    <source>
        <dbReference type="Pfam" id="PF21252"/>
    </source>
</evidence>
<dbReference type="EMBL" id="FTLW01000001">
    <property type="protein sequence ID" value="SIP87274.1"/>
    <property type="molecule type" value="Genomic_DNA"/>
</dbReference>
<evidence type="ECO:0000259" key="6">
    <source>
        <dbReference type="Pfam" id="PF01408"/>
    </source>
</evidence>
<evidence type="ECO:0000256" key="2">
    <source>
        <dbReference type="ARBA" id="ARBA00009329"/>
    </source>
</evidence>
<evidence type="ECO:0000256" key="5">
    <source>
        <dbReference type="ARBA" id="ARBA00023295"/>
    </source>
</evidence>
<dbReference type="InterPro" id="IPR050463">
    <property type="entry name" value="Gfo/Idh/MocA_oxidrdct_glycsds"/>
</dbReference>
<keyword evidence="9" id="KW-1185">Reference proteome</keyword>
<dbReference type="STRING" id="1604334.SAMN05421546_0103"/>
<dbReference type="Gene3D" id="3.40.50.720">
    <property type="entry name" value="NAD(P)-binding Rossmann-like Domain"/>
    <property type="match status" value="1"/>
</dbReference>
<dbReference type="AlphaFoldDB" id="A0A1N6N5B9"/>
<evidence type="ECO:0000256" key="4">
    <source>
        <dbReference type="ARBA" id="ARBA00023027"/>
    </source>
</evidence>
<dbReference type="SUPFAM" id="SSF51735">
    <property type="entry name" value="NAD(P)-binding Rossmann-fold domains"/>
    <property type="match status" value="1"/>
</dbReference>
<reference evidence="9" key="1">
    <citation type="submission" date="2017-01" db="EMBL/GenBank/DDBJ databases">
        <authorList>
            <person name="Varghese N."/>
            <person name="Submissions S."/>
        </authorList>
    </citation>
    <scope>NUCLEOTIDE SEQUENCE [LARGE SCALE GENOMIC DNA]</scope>
    <source>
        <strain evidence="9">UM1</strain>
    </source>
</reference>
<dbReference type="OrthoDB" id="9792935at2"/>
<dbReference type="Proteomes" id="UP000241788">
    <property type="component" value="Unassembled WGS sequence"/>
</dbReference>
<proteinExistence type="inferred from homology"/>
<keyword evidence="5" id="KW-0326">Glycosidase</keyword>
<dbReference type="Pfam" id="PF01408">
    <property type="entry name" value="GFO_IDH_MocA"/>
    <property type="match status" value="1"/>
</dbReference>
<evidence type="ECO:0000256" key="3">
    <source>
        <dbReference type="ARBA" id="ARBA00022801"/>
    </source>
</evidence>
<evidence type="ECO:0000313" key="8">
    <source>
        <dbReference type="EMBL" id="SIP87274.1"/>
    </source>
</evidence>
<organism evidence="8 9">
    <name type="scientific">Solilutibacter tolerans</name>
    <dbReference type="NCBI Taxonomy" id="1604334"/>
    <lineage>
        <taxon>Bacteria</taxon>
        <taxon>Pseudomonadati</taxon>
        <taxon>Pseudomonadota</taxon>
        <taxon>Gammaproteobacteria</taxon>
        <taxon>Lysobacterales</taxon>
        <taxon>Lysobacteraceae</taxon>
        <taxon>Solilutibacter</taxon>
    </lineage>
</organism>
<sequence>MHRRTFLKSSAAGALVMATTSWPLGARTRDRIRVAMIGTGLRGQSQLGPLLSRDDVELVAICDTQQVMLDKTLAIIEKTGRRKPKVYGGNGDVRAWKALLAQKGIDAVFIVTPWEWHASMSIAAMQAGIAVGCEVVAGITLQDHWDVLRAQQRTGTPYMLLENVCYRRDVLAVLQMVRAGLFGELVHMQAGYQHDLRAVKFNSGNPNEPYGSGAEFGDKGFSEAQWRTQHSIDRNGELYPSHGIGPCAMYANIHRGNRFTHINAFASKARGLHEYIVEHPKGGANHPNAGVKFKLGDVVTTTLRCENGETILLQHDTSLPRPYSLGFRVQGTDGLWMDVNKSIHVEGKSPAHKWEQAQKYYDEYDHPLWRNYAAKAAGAGHGGMDWFVIHAFIEALKANTPMPIDIYDAVAWSAITPLSEQSIAEDYKTLAFPDFTEGKWKDRKPIFALDGRY</sequence>
<feature type="domain" description="Gfo/Idh/MocA-like oxidoreductase N-terminal" evidence="6">
    <location>
        <begin position="32"/>
        <end position="155"/>
    </location>
</feature>
<dbReference type="GO" id="GO:0016798">
    <property type="term" value="F:hydrolase activity, acting on glycosyl bonds"/>
    <property type="evidence" value="ECO:0007669"/>
    <property type="project" value="UniProtKB-KW"/>
</dbReference>
<dbReference type="InterPro" id="IPR036291">
    <property type="entry name" value="NAD(P)-bd_dom_sf"/>
</dbReference>
<dbReference type="PANTHER" id="PTHR43818">
    <property type="entry name" value="BCDNA.GH03377"/>
    <property type="match status" value="1"/>
</dbReference>
<dbReference type="Gene3D" id="3.30.360.10">
    <property type="entry name" value="Dihydrodipicolinate Reductase, domain 2"/>
    <property type="match status" value="1"/>
</dbReference>
<comment type="similarity">
    <text evidence="2">Belongs to the Gfo/Idh/MocA family. Glycosyl hydrolase 109 subfamily.</text>
</comment>
<name>A0A1N6N5B9_9GAMM</name>
<dbReference type="RefSeq" id="WP_076584529.1">
    <property type="nucleotide sequence ID" value="NZ_FTLW01000001.1"/>
</dbReference>